<dbReference type="EMBL" id="UFWZ01000001">
    <property type="protein sequence ID" value="SUY46636.1"/>
    <property type="molecule type" value="Genomic_DNA"/>
</dbReference>
<organism evidence="4 5">
    <name type="scientific">Clostridium putrefaciens</name>
    <dbReference type="NCBI Taxonomy" id="99675"/>
    <lineage>
        <taxon>Bacteria</taxon>
        <taxon>Bacillati</taxon>
        <taxon>Bacillota</taxon>
        <taxon>Clostridia</taxon>
        <taxon>Eubacteriales</taxon>
        <taxon>Clostridiaceae</taxon>
        <taxon>Clostridium</taxon>
    </lineage>
</organism>
<name>A0A381J855_9CLOT</name>
<dbReference type="Proteomes" id="UP000254664">
    <property type="component" value="Unassembled WGS sequence"/>
</dbReference>
<dbReference type="GO" id="GO:0055052">
    <property type="term" value="C:ATP-binding cassette (ABC) transporter complex, substrate-binding subunit-containing"/>
    <property type="evidence" value="ECO:0007669"/>
    <property type="project" value="TreeGrafter"/>
</dbReference>
<proteinExistence type="inferred from homology"/>
<keyword evidence="5" id="KW-1185">Reference proteome</keyword>
<evidence type="ECO:0000256" key="1">
    <source>
        <dbReference type="ARBA" id="ARBA00008520"/>
    </source>
</evidence>
<reference evidence="4 5" key="1">
    <citation type="submission" date="2018-06" db="EMBL/GenBank/DDBJ databases">
        <authorList>
            <consortium name="Pathogen Informatics"/>
            <person name="Doyle S."/>
        </authorList>
    </citation>
    <scope>NUCLEOTIDE SEQUENCE [LARGE SCALE GENOMIC DNA]</scope>
    <source>
        <strain evidence="4 5">NCTC9836</strain>
    </source>
</reference>
<comment type="similarity">
    <text evidence="1">Belongs to the bacterial solute-binding protein 1 family.</text>
</comment>
<keyword evidence="3" id="KW-0732">Signal</keyword>
<dbReference type="PANTHER" id="PTHR30061:SF50">
    <property type="entry name" value="MALTOSE_MALTODEXTRIN-BINDING PERIPLASMIC PROTEIN"/>
    <property type="match status" value="1"/>
</dbReference>
<accession>A0A381J855</accession>
<gene>
    <name evidence="4" type="ORF">NCTC9836_00932</name>
</gene>
<protein>
    <submittedName>
        <fullName evidence="4">ABC-type sugar transport system, periplasmic component</fullName>
    </submittedName>
</protein>
<evidence type="ECO:0000313" key="4">
    <source>
        <dbReference type="EMBL" id="SUY46636.1"/>
    </source>
</evidence>
<keyword evidence="2" id="KW-0813">Transport</keyword>
<dbReference type="Pfam" id="PF01547">
    <property type="entry name" value="SBP_bac_1"/>
    <property type="match status" value="1"/>
</dbReference>
<evidence type="ECO:0000256" key="3">
    <source>
        <dbReference type="ARBA" id="ARBA00022729"/>
    </source>
</evidence>
<dbReference type="GO" id="GO:1901982">
    <property type="term" value="F:maltose binding"/>
    <property type="evidence" value="ECO:0007669"/>
    <property type="project" value="TreeGrafter"/>
</dbReference>
<evidence type="ECO:0000313" key="5">
    <source>
        <dbReference type="Proteomes" id="UP000254664"/>
    </source>
</evidence>
<dbReference type="SUPFAM" id="SSF53850">
    <property type="entry name" value="Periplasmic binding protein-like II"/>
    <property type="match status" value="1"/>
</dbReference>
<dbReference type="Gene3D" id="3.40.190.10">
    <property type="entry name" value="Periplasmic binding protein-like II"/>
    <property type="match status" value="1"/>
</dbReference>
<keyword evidence="4" id="KW-0762">Sugar transport</keyword>
<dbReference type="GO" id="GO:0015768">
    <property type="term" value="P:maltose transport"/>
    <property type="evidence" value="ECO:0007669"/>
    <property type="project" value="TreeGrafter"/>
</dbReference>
<dbReference type="InterPro" id="IPR006059">
    <property type="entry name" value="SBP"/>
</dbReference>
<dbReference type="PANTHER" id="PTHR30061">
    <property type="entry name" value="MALTOSE-BINDING PERIPLASMIC PROTEIN"/>
    <property type="match status" value="1"/>
</dbReference>
<dbReference type="GO" id="GO:0042956">
    <property type="term" value="P:maltodextrin transmembrane transport"/>
    <property type="evidence" value="ECO:0007669"/>
    <property type="project" value="TreeGrafter"/>
</dbReference>
<sequence length="406" mass="47341">MFICVILSIIFIVFYKTSKRNNDTDVLKGNLTIIAEGENYNYLLNLSEKFKKNNPKVNITIKEMKENYFEKGFEDSLKKPNNNADIVIMPSRYVNYFGSKYPLSFSEVNEFISSYRDSIRKERIDQVTVGDKIMAFPFYDEPVVLYYNKSLLDSNNLKIEDIRTWNHILSFKNNINNNILAYTGEDYFEFYNILMNQLKVDKSKKDNHVNEIKAMEVLKEIFKDNRASILNEDEATKLLINGDIPFIIGNNKTLKDIYKNVPSNKKVELGVSNIPSFEPGGNRDVLSSGYNFAIMKECKNKKLTEAFIEFALLEKYSTLEATNSYNIFLSYNKYQDESIYNTSYSFISERKPLRILDNINRNGTYLKININDLENKDKINEDISIIINSKNSVEKDIKDLLKKYNK</sequence>
<dbReference type="AlphaFoldDB" id="A0A381J855"/>
<evidence type="ECO:0000256" key="2">
    <source>
        <dbReference type="ARBA" id="ARBA00022448"/>
    </source>
</evidence>